<comment type="caution">
    <text evidence="1">The sequence shown here is derived from an EMBL/GenBank/DDBJ whole genome shotgun (WGS) entry which is preliminary data.</text>
</comment>
<feature type="non-terminal residue" evidence="1">
    <location>
        <position position="1"/>
    </location>
</feature>
<sequence length="48" mass="5403">DCPDCEVSRALSFCLSFTRASHPQLHSGNPVSKSYRLMFSFGTPNKWP</sequence>
<evidence type="ECO:0000313" key="1">
    <source>
        <dbReference type="EMBL" id="GFC54820.1"/>
    </source>
</evidence>
<reference evidence="1" key="1">
    <citation type="journal article" date="2019" name="Sci. Rep.">
        <title>Draft genome of Tanacetum cinerariifolium, the natural source of mosquito coil.</title>
        <authorList>
            <person name="Yamashiro T."/>
            <person name="Shiraishi A."/>
            <person name="Satake H."/>
            <person name="Nakayama K."/>
        </authorList>
    </citation>
    <scope>NUCLEOTIDE SEQUENCE</scope>
</reference>
<name>A0A699PTS8_TANCI</name>
<organism evidence="1">
    <name type="scientific">Tanacetum cinerariifolium</name>
    <name type="common">Dalmatian daisy</name>
    <name type="synonym">Chrysanthemum cinerariifolium</name>
    <dbReference type="NCBI Taxonomy" id="118510"/>
    <lineage>
        <taxon>Eukaryota</taxon>
        <taxon>Viridiplantae</taxon>
        <taxon>Streptophyta</taxon>
        <taxon>Embryophyta</taxon>
        <taxon>Tracheophyta</taxon>
        <taxon>Spermatophyta</taxon>
        <taxon>Magnoliopsida</taxon>
        <taxon>eudicotyledons</taxon>
        <taxon>Gunneridae</taxon>
        <taxon>Pentapetalae</taxon>
        <taxon>asterids</taxon>
        <taxon>campanulids</taxon>
        <taxon>Asterales</taxon>
        <taxon>Asteraceae</taxon>
        <taxon>Asteroideae</taxon>
        <taxon>Anthemideae</taxon>
        <taxon>Anthemidinae</taxon>
        <taxon>Tanacetum</taxon>
    </lineage>
</organism>
<protein>
    <submittedName>
        <fullName evidence="1">Uncharacterized protein</fullName>
    </submittedName>
</protein>
<proteinExistence type="predicted"/>
<accession>A0A699PTS8</accession>
<dbReference type="EMBL" id="BKCJ010962732">
    <property type="protein sequence ID" value="GFC54820.1"/>
    <property type="molecule type" value="Genomic_DNA"/>
</dbReference>
<gene>
    <name evidence="1" type="ORF">Tci_826790</name>
</gene>
<dbReference type="AlphaFoldDB" id="A0A699PTS8"/>